<proteinExistence type="inferred from homology"/>
<comment type="caution">
    <text evidence="4">The sequence shown here is derived from an EMBL/GenBank/DDBJ whole genome shotgun (WGS) entry which is preliminary data.</text>
</comment>
<dbReference type="EMBL" id="BSNI01000002">
    <property type="protein sequence ID" value="GLQ17649.1"/>
    <property type="molecule type" value="Genomic_DNA"/>
</dbReference>
<dbReference type="InterPro" id="IPR015995">
    <property type="entry name" value="MlrC_N"/>
</dbReference>
<keyword evidence="1" id="KW-0378">Hydrolase</keyword>
<comment type="similarity">
    <text evidence="1">Belongs to the peptidase M81 family.</text>
</comment>
<protein>
    <recommendedName>
        <fullName evidence="1">Microcystinase C</fullName>
        <shortName evidence="1">MlrC</shortName>
    </recommendedName>
</protein>
<evidence type="ECO:0000313" key="5">
    <source>
        <dbReference type="Proteomes" id="UP001161405"/>
    </source>
</evidence>
<organism evidence="4 5">
    <name type="scientific">Maritalea porphyrae</name>
    <dbReference type="NCBI Taxonomy" id="880732"/>
    <lineage>
        <taxon>Bacteria</taxon>
        <taxon>Pseudomonadati</taxon>
        <taxon>Pseudomonadota</taxon>
        <taxon>Alphaproteobacteria</taxon>
        <taxon>Hyphomicrobiales</taxon>
        <taxon>Devosiaceae</taxon>
        <taxon>Maritalea</taxon>
    </lineage>
</organism>
<dbReference type="Pfam" id="PF07364">
    <property type="entry name" value="DUF1485"/>
    <property type="match status" value="1"/>
</dbReference>
<comment type="function">
    <text evidence="1">Involved in peptidolytic degradation of cyclic heptapeptide hepatotoxin microcystin (MC).</text>
</comment>
<comment type="cofactor">
    <cofactor evidence="1">
        <name>Zn(2+)</name>
        <dbReference type="ChEBI" id="CHEBI:29105"/>
    </cofactor>
    <text evidence="1">Binds 1 zinc ion per subunit.</text>
</comment>
<dbReference type="Pfam" id="PF07171">
    <property type="entry name" value="MlrC_C"/>
    <property type="match status" value="1"/>
</dbReference>
<evidence type="ECO:0000259" key="2">
    <source>
        <dbReference type="Pfam" id="PF07171"/>
    </source>
</evidence>
<dbReference type="Proteomes" id="UP001161405">
    <property type="component" value="Unassembled WGS sequence"/>
</dbReference>
<feature type="domain" description="Microcystin LR degradation protein MlrC C-terminal" evidence="2">
    <location>
        <begin position="292"/>
        <end position="455"/>
    </location>
</feature>
<keyword evidence="1" id="KW-0479">Metal-binding</keyword>
<dbReference type="RefSeq" id="WP_284363961.1">
    <property type="nucleotide sequence ID" value="NZ_BSNI01000002.1"/>
</dbReference>
<dbReference type="InterPro" id="IPR009197">
    <property type="entry name" value="MlrC"/>
</dbReference>
<dbReference type="PIRSF" id="PIRSF012702">
    <property type="entry name" value="UCP012702"/>
    <property type="match status" value="1"/>
</dbReference>
<name>A0ABQ5URY5_9HYPH</name>
<evidence type="ECO:0000256" key="1">
    <source>
        <dbReference type="PIRNR" id="PIRNR012702"/>
    </source>
</evidence>
<keyword evidence="1" id="KW-0645">Protease</keyword>
<gene>
    <name evidence="4" type="ORF">GCM10007879_18980</name>
</gene>
<reference evidence="4" key="2">
    <citation type="submission" date="2023-01" db="EMBL/GenBank/DDBJ databases">
        <title>Draft genome sequence of Maritalea porphyrae strain NBRC 107169.</title>
        <authorList>
            <person name="Sun Q."/>
            <person name="Mori K."/>
        </authorList>
    </citation>
    <scope>NUCLEOTIDE SEQUENCE</scope>
    <source>
        <strain evidence="4">NBRC 107169</strain>
    </source>
</reference>
<evidence type="ECO:0000313" key="4">
    <source>
        <dbReference type="EMBL" id="GLQ17649.1"/>
    </source>
</evidence>
<feature type="domain" description="Microcystin LR degradation protein MlrC N-terminal" evidence="3">
    <location>
        <begin position="2"/>
        <end position="282"/>
    </location>
</feature>
<sequence length="482" mass="52722">MRIAVGGMHTECSTYTDVLQKTDDFKVLRGNDLMISDFFCFLPKARAEIVPLMHARSTPGGAVARATYDEFKEEFLSKLEMTIADAPIDGLYLAMHGAVHVHGMDDAEGDWIAAARKLVGPMCPISVSFDLHGNLSQKIIDQIDLFTAFRHAPHIDTQETMERALNGLIKVIETGERPFVGWVPIPVLLPGERTSTIDEPAKSLYAQLPQIDRVDGITDASLMVGYVWADVARANAAAVITGTDQVAVKSEAEKLAQNYFDARANFEFGPTTGSLREMMQLATSSETHPVILTDSGDNPGGGGVGDRACVLKYCVENNIRDALIVGIADAPAVQQCFGLGEGVFTDIWLGATLDPARSKPWRGHVRIEKIATDNKRGNKLALLNCNGLRIVISDRRYTFHEPENVEPLGIDLAQERIVVIKCGYISPAMAKIANPNLMALTDGAVNQDIPALENKNRPRPTYPFQTDFDLSPVCYLSQRAPK</sequence>
<accession>A0ABQ5URY5</accession>
<keyword evidence="5" id="KW-1185">Reference proteome</keyword>
<evidence type="ECO:0000259" key="3">
    <source>
        <dbReference type="Pfam" id="PF07364"/>
    </source>
</evidence>
<reference evidence="4" key="1">
    <citation type="journal article" date="2014" name="Int. J. Syst. Evol. Microbiol.">
        <title>Complete genome of a new Firmicutes species belonging to the dominant human colonic microbiota ('Ruminococcus bicirculans') reveals two chromosomes and a selective capacity to utilize plant glucans.</title>
        <authorList>
            <consortium name="NISC Comparative Sequencing Program"/>
            <person name="Wegmann U."/>
            <person name="Louis P."/>
            <person name="Goesmann A."/>
            <person name="Henrissat B."/>
            <person name="Duncan S.H."/>
            <person name="Flint H.J."/>
        </authorList>
    </citation>
    <scope>NUCLEOTIDE SEQUENCE</scope>
    <source>
        <strain evidence="4">NBRC 107169</strain>
    </source>
</reference>
<keyword evidence="1" id="KW-0482">Metalloprotease</keyword>
<dbReference type="InterPro" id="IPR010799">
    <property type="entry name" value="MlrC_C"/>
</dbReference>